<dbReference type="SUPFAM" id="SSF53474">
    <property type="entry name" value="alpha/beta-Hydrolases"/>
    <property type="match status" value="1"/>
</dbReference>
<keyword evidence="2" id="KW-0378">Hydrolase</keyword>
<dbReference type="AlphaFoldDB" id="A0A4R9GI12"/>
<reference evidence="2" key="1">
    <citation type="journal article" date="2019" name="PLoS Negl. Trop. Dis.">
        <title>Revisiting the worldwide diversity of Leptospira species in the environment.</title>
        <authorList>
            <person name="Vincent A.T."/>
            <person name="Schiettekatte O."/>
            <person name="Bourhy P."/>
            <person name="Veyrier F.J."/>
            <person name="Picardeau M."/>
        </authorList>
    </citation>
    <scope>NUCLEOTIDE SEQUENCE [LARGE SCALE GENOMIC DNA]</scope>
    <source>
        <strain evidence="2">SSW15</strain>
    </source>
</reference>
<keyword evidence="3" id="KW-1185">Reference proteome</keyword>
<gene>
    <name evidence="2" type="ORF">EHO60_04980</name>
</gene>
<dbReference type="PANTHER" id="PTHR12277">
    <property type="entry name" value="ALPHA/BETA HYDROLASE DOMAIN-CONTAINING PROTEIN"/>
    <property type="match status" value="1"/>
</dbReference>
<dbReference type="RefSeq" id="WP_135767057.1">
    <property type="nucleotide sequence ID" value="NZ_RQET01000004.1"/>
</dbReference>
<dbReference type="Proteomes" id="UP000298458">
    <property type="component" value="Unassembled WGS sequence"/>
</dbReference>
<evidence type="ECO:0000313" key="2">
    <source>
        <dbReference type="EMBL" id="TGK11653.1"/>
    </source>
</evidence>
<protein>
    <submittedName>
        <fullName evidence="2">Alpha/beta hydrolase</fullName>
    </submittedName>
</protein>
<dbReference type="Pfam" id="PF12146">
    <property type="entry name" value="Hydrolase_4"/>
    <property type="match status" value="1"/>
</dbReference>
<dbReference type="GO" id="GO:0016787">
    <property type="term" value="F:hydrolase activity"/>
    <property type="evidence" value="ECO:0007669"/>
    <property type="project" value="UniProtKB-KW"/>
</dbReference>
<dbReference type="InterPro" id="IPR029058">
    <property type="entry name" value="AB_hydrolase_fold"/>
</dbReference>
<evidence type="ECO:0000313" key="3">
    <source>
        <dbReference type="Proteomes" id="UP000298458"/>
    </source>
</evidence>
<sequence>MRLMILFGILFGAILLLCSAFVVLLYYNQHKLIFFPEILPEDYSYSFPEPFEEVELRLPDGEKIYGLYFRTTSESKGTVLYFHGNAGSLRTWGSVSEDILTNGWDILITDYRGYGKSRANLTERGLYEDAERWYSYLRNERGIPENRIVLYGRSIGTGVVVDLSLKTEPRFLILETPYTSMVDLSKIFYPFLPSTFLAFKLDSKSKISKISSPIFIFHGTEDEIVPYSQGKSLYDLAIREGKKAQFIPVAGGSHNDLSVFPEYRRELKRILSR</sequence>
<organism evidence="2 3">
    <name type="scientific">Leptospira fletcheri</name>
    <dbReference type="NCBI Taxonomy" id="2484981"/>
    <lineage>
        <taxon>Bacteria</taxon>
        <taxon>Pseudomonadati</taxon>
        <taxon>Spirochaetota</taxon>
        <taxon>Spirochaetia</taxon>
        <taxon>Leptospirales</taxon>
        <taxon>Leptospiraceae</taxon>
        <taxon>Leptospira</taxon>
    </lineage>
</organism>
<feature type="domain" description="Serine aminopeptidase S33" evidence="1">
    <location>
        <begin position="74"/>
        <end position="180"/>
    </location>
</feature>
<dbReference type="PANTHER" id="PTHR12277:SF81">
    <property type="entry name" value="PROTEIN ABHD13"/>
    <property type="match status" value="1"/>
</dbReference>
<dbReference type="EMBL" id="RQET01000004">
    <property type="protein sequence ID" value="TGK11653.1"/>
    <property type="molecule type" value="Genomic_DNA"/>
</dbReference>
<comment type="caution">
    <text evidence="2">The sequence shown here is derived from an EMBL/GenBank/DDBJ whole genome shotgun (WGS) entry which is preliminary data.</text>
</comment>
<dbReference type="Gene3D" id="3.40.50.1820">
    <property type="entry name" value="alpha/beta hydrolase"/>
    <property type="match status" value="1"/>
</dbReference>
<proteinExistence type="predicted"/>
<evidence type="ECO:0000259" key="1">
    <source>
        <dbReference type="Pfam" id="PF12146"/>
    </source>
</evidence>
<dbReference type="OrthoDB" id="9776685at2"/>
<dbReference type="InterPro" id="IPR022742">
    <property type="entry name" value="Hydrolase_4"/>
</dbReference>
<name>A0A4R9GI12_9LEPT</name>
<accession>A0A4R9GI12</accession>